<reference evidence="2" key="1">
    <citation type="submission" date="2025-08" db="UniProtKB">
        <authorList>
            <consortium name="RefSeq"/>
        </authorList>
    </citation>
    <scope>IDENTIFICATION</scope>
    <source>
        <strain evidence="2">USDA-PBARC FA_bdor</strain>
        <tissue evidence="2">Whole organism</tissue>
    </source>
</reference>
<dbReference type="RefSeq" id="XP_011296736.1">
    <property type="nucleotide sequence ID" value="XM_011298434.1"/>
</dbReference>
<evidence type="ECO:0000313" key="1">
    <source>
        <dbReference type="Proteomes" id="UP000694866"/>
    </source>
</evidence>
<protein>
    <submittedName>
        <fullName evidence="2">Uncharacterized protein</fullName>
    </submittedName>
</protein>
<dbReference type="Proteomes" id="UP000694866">
    <property type="component" value="Unplaced"/>
</dbReference>
<dbReference type="KEGG" id="fas:105262713"/>
<gene>
    <name evidence="2" type="primary">LOC105262713</name>
</gene>
<sequence length="124" mass="14089">MCRYTNTNRPYKLLEIDLMVNWNRYSRENSGVILVTPVQSHSTLKSVFEDIWEAEGTKRNTGYLCELWDSGADSSAPEKTTIMVIYVTSYLNGAATFIIRGANSFQSSRDITHLTNRVSTRAEI</sequence>
<evidence type="ECO:0000313" key="2">
    <source>
        <dbReference type="RefSeq" id="XP_011296736.1"/>
    </source>
</evidence>
<dbReference type="OrthoDB" id="73307at2759"/>
<dbReference type="GeneID" id="105262713"/>
<dbReference type="AlphaFoldDB" id="A0A9R1ST98"/>
<name>A0A9R1ST98_9HYME</name>
<keyword evidence="1" id="KW-1185">Reference proteome</keyword>
<accession>A0A9R1ST98</accession>
<organism evidence="1 2">
    <name type="scientific">Fopius arisanus</name>
    <dbReference type="NCBI Taxonomy" id="64838"/>
    <lineage>
        <taxon>Eukaryota</taxon>
        <taxon>Metazoa</taxon>
        <taxon>Ecdysozoa</taxon>
        <taxon>Arthropoda</taxon>
        <taxon>Hexapoda</taxon>
        <taxon>Insecta</taxon>
        <taxon>Pterygota</taxon>
        <taxon>Neoptera</taxon>
        <taxon>Endopterygota</taxon>
        <taxon>Hymenoptera</taxon>
        <taxon>Apocrita</taxon>
        <taxon>Ichneumonoidea</taxon>
        <taxon>Braconidae</taxon>
        <taxon>Opiinae</taxon>
        <taxon>Fopius</taxon>
    </lineage>
</organism>
<proteinExistence type="predicted"/>